<dbReference type="GO" id="GO:0009898">
    <property type="term" value="C:cytoplasmic side of plasma membrane"/>
    <property type="evidence" value="ECO:0007669"/>
    <property type="project" value="TreeGrafter"/>
</dbReference>
<organism evidence="3 4">
    <name type="scientific">Thiorhodococcus mannitoliphagus</name>
    <dbReference type="NCBI Taxonomy" id="329406"/>
    <lineage>
        <taxon>Bacteria</taxon>
        <taxon>Pseudomonadati</taxon>
        <taxon>Pseudomonadota</taxon>
        <taxon>Gammaproteobacteria</taxon>
        <taxon>Chromatiales</taxon>
        <taxon>Chromatiaceae</taxon>
        <taxon>Thiorhodococcus</taxon>
    </lineage>
</organism>
<evidence type="ECO:0000256" key="2">
    <source>
        <dbReference type="ARBA" id="ARBA00022840"/>
    </source>
</evidence>
<reference evidence="3 4" key="2">
    <citation type="submission" date="2020-02" db="EMBL/GenBank/DDBJ databases">
        <title>Genome sequences of Thiorhodococcus mannitoliphagus and Thiorhodococcus minor, purple sulfur photosynthetic bacteria in the gammaproteobacterial family, Chromatiaceae.</title>
        <authorList>
            <person name="Aviles F.A."/>
            <person name="Meyer T.E."/>
            <person name="Kyndt J.A."/>
        </authorList>
    </citation>
    <scope>NUCLEOTIDE SEQUENCE [LARGE SCALE GENOMIC DNA]</scope>
    <source>
        <strain evidence="3 4">DSM 18266</strain>
    </source>
</reference>
<dbReference type="EMBL" id="JAAIJR010000192">
    <property type="protein sequence ID" value="NEX23362.1"/>
    <property type="molecule type" value="Genomic_DNA"/>
</dbReference>
<dbReference type="GO" id="GO:0005829">
    <property type="term" value="C:cytosol"/>
    <property type="evidence" value="ECO:0007669"/>
    <property type="project" value="TreeGrafter"/>
</dbReference>
<comment type="caution">
    <text evidence="3">The sequence shown here is derived from an EMBL/GenBank/DDBJ whole genome shotgun (WGS) entry which is preliminary data.</text>
</comment>
<dbReference type="PANTHER" id="PTHR43384:SF6">
    <property type="entry name" value="SEPTUM SITE-DETERMINING PROTEIN MIND HOMOLOG, CHLOROPLASTIC"/>
    <property type="match status" value="1"/>
</dbReference>
<reference evidence="4" key="1">
    <citation type="journal article" date="2020" name="Microbiol. Resour. Announc.">
        <title>Draft Genome Sequences of Thiorhodococcus mannitoliphagus and Thiorhodococcus minor, Purple Sulfur Photosynthetic Bacteria in the Gammaproteobacterial Family Chromatiaceae.</title>
        <authorList>
            <person name="Aviles F.A."/>
            <person name="Meyer T.E."/>
            <person name="Kyndt J.A."/>
        </authorList>
    </citation>
    <scope>NUCLEOTIDE SEQUENCE [LARGE SCALE GENOMIC DNA]</scope>
    <source>
        <strain evidence="4">DSM 18266</strain>
    </source>
</reference>
<evidence type="ECO:0000313" key="3">
    <source>
        <dbReference type="EMBL" id="NEX23362.1"/>
    </source>
</evidence>
<keyword evidence="2" id="KW-0067">ATP-binding</keyword>
<dbReference type="NCBIfam" id="NF047398">
    <property type="entry name" value="AAA_KGGVGR"/>
    <property type="match status" value="1"/>
</dbReference>
<dbReference type="SUPFAM" id="SSF52540">
    <property type="entry name" value="P-loop containing nucleoside triphosphate hydrolases"/>
    <property type="match status" value="1"/>
</dbReference>
<protein>
    <recommendedName>
        <fullName evidence="5">CobQ/CobB/MinD/ParA nucleotide binding domain-containing protein</fullName>
    </recommendedName>
</protein>
<dbReference type="GO" id="GO:0016887">
    <property type="term" value="F:ATP hydrolysis activity"/>
    <property type="evidence" value="ECO:0007669"/>
    <property type="project" value="TreeGrafter"/>
</dbReference>
<gene>
    <name evidence="3" type="ORF">G3480_24225</name>
</gene>
<keyword evidence="4" id="KW-1185">Reference proteome</keyword>
<dbReference type="RefSeq" id="WP_164656796.1">
    <property type="nucleotide sequence ID" value="NZ_JAAIJR010000192.1"/>
</dbReference>
<name>A0A6P1E4A3_9GAMM</name>
<dbReference type="GO" id="GO:0051782">
    <property type="term" value="P:negative regulation of cell division"/>
    <property type="evidence" value="ECO:0007669"/>
    <property type="project" value="TreeGrafter"/>
</dbReference>
<dbReference type="Gene3D" id="3.40.50.300">
    <property type="entry name" value="P-loop containing nucleotide triphosphate hydrolases"/>
    <property type="match status" value="1"/>
</dbReference>
<dbReference type="GO" id="GO:0005524">
    <property type="term" value="F:ATP binding"/>
    <property type="evidence" value="ECO:0007669"/>
    <property type="project" value="UniProtKB-KW"/>
</dbReference>
<dbReference type="InterPro" id="IPR027417">
    <property type="entry name" value="P-loop_NTPase"/>
</dbReference>
<dbReference type="AlphaFoldDB" id="A0A6P1E4A3"/>
<keyword evidence="1" id="KW-0547">Nucleotide-binding</keyword>
<dbReference type="Proteomes" id="UP000471640">
    <property type="component" value="Unassembled WGS sequence"/>
</dbReference>
<proteinExistence type="predicted"/>
<dbReference type="PANTHER" id="PTHR43384">
    <property type="entry name" value="SEPTUM SITE-DETERMINING PROTEIN MIND HOMOLOG, CHLOROPLASTIC-RELATED"/>
    <property type="match status" value="1"/>
</dbReference>
<evidence type="ECO:0000313" key="4">
    <source>
        <dbReference type="Proteomes" id="UP000471640"/>
    </source>
</evidence>
<dbReference type="InterPro" id="IPR050625">
    <property type="entry name" value="ParA/MinD_ATPase"/>
</dbReference>
<sequence length="449" mass="48692">MSPCTFDGALPRALEQIRGAFAGIDFAEVRFIRDMNGRVHLVLPDSADQAEVVAARPHLADALGAYSPGSETGLVRLSDTFFGAALMDEPFLVQDINGTLIRLIERRVVGQDWALAPGTEAGASVAHPPRVSFFSLKGGVGRSTALFLWGRELAAQGKRVLLLDLDLEAPGLGAQLLPDDARPEFGVVDWLAEDLVGSPMAEAMLVERMLVARSPLADSGYLYVAPATGKRTAQHPAGFIAKLARAYLDNDRGGGEDFAVRVRRLLGTLERDLEPDLVLIDSRAGLHETAAAAILHLDADVLLFATDQPTVWEGYRYLLAQLAQMAHIHPAGDDDWRLRLKMVYARASEKQGALEGFRSRAYELWLDGLYDEQPAGGAEDAFSFAETDDAAPHYPLQILNDPRFEQFNPLEHLSTVGAAAIASSFGPFMAALDERVLGNEDLKAVDHAD</sequence>
<evidence type="ECO:0000256" key="1">
    <source>
        <dbReference type="ARBA" id="ARBA00022741"/>
    </source>
</evidence>
<evidence type="ECO:0008006" key="5">
    <source>
        <dbReference type="Google" id="ProtNLM"/>
    </source>
</evidence>
<accession>A0A6P1E4A3</accession>